<feature type="domain" description="Response regulatory" evidence="2">
    <location>
        <begin position="10"/>
        <end position="124"/>
    </location>
</feature>
<dbReference type="InterPro" id="IPR050625">
    <property type="entry name" value="ParA/MinD_ATPase"/>
</dbReference>
<dbReference type="GO" id="GO:0016887">
    <property type="term" value="F:ATP hydrolysis activity"/>
    <property type="evidence" value="ECO:0007669"/>
    <property type="project" value="TreeGrafter"/>
</dbReference>
<evidence type="ECO:0000259" key="2">
    <source>
        <dbReference type="PROSITE" id="PS50110"/>
    </source>
</evidence>
<protein>
    <recommendedName>
        <fullName evidence="2">Response regulatory domain-containing protein</fullName>
    </recommendedName>
</protein>
<dbReference type="GO" id="GO:0005829">
    <property type="term" value="C:cytosol"/>
    <property type="evidence" value="ECO:0007669"/>
    <property type="project" value="TreeGrafter"/>
</dbReference>
<dbReference type="PANTHER" id="PTHR43384:SF13">
    <property type="entry name" value="SLR0110 PROTEIN"/>
    <property type="match status" value="1"/>
</dbReference>
<dbReference type="GO" id="GO:0051782">
    <property type="term" value="P:negative regulation of cell division"/>
    <property type="evidence" value="ECO:0007669"/>
    <property type="project" value="TreeGrafter"/>
</dbReference>
<accession>A0A6J4KDA6</accession>
<evidence type="ECO:0000256" key="1">
    <source>
        <dbReference type="PROSITE-ProRule" id="PRU00169"/>
    </source>
</evidence>
<dbReference type="Pfam" id="PF13614">
    <property type="entry name" value="AAA_31"/>
    <property type="match status" value="1"/>
</dbReference>
<dbReference type="GO" id="GO:0005524">
    <property type="term" value="F:ATP binding"/>
    <property type="evidence" value="ECO:0007669"/>
    <property type="project" value="TreeGrafter"/>
</dbReference>
<comment type="caution">
    <text evidence="1">Lacks conserved residue(s) required for the propagation of feature annotation.</text>
</comment>
<dbReference type="InterPro" id="IPR001789">
    <property type="entry name" value="Sig_transdc_resp-reg_receiver"/>
</dbReference>
<dbReference type="AlphaFoldDB" id="A0A6J4KDA6"/>
<sequence length="432" mass="45396">MTTESGARISTLVLTDLEDTARLLKTILSGEPDLVVQRGLAALGGALDAATHHQPDVIVLADTTEALATLVIALDAAVPRAALVVVLAEGDLRGIQECSLAGAAITLFKPFEQAQLIAAVRQAHARALRHPPAAVAAPSARLQRPRIVAVHGVKGGVGASTLAVNLGAALHGLTRRRVAVIDADLLSGDAGVLLDLPPQQSILDILPALRELDAETVDNYFQQHATGVHALLAPEQIQRADAVLPEDVARTLTALRPYFDYQIVDTPSRVTPVTLAVMDQADLVLVVLTPELVALRNAARLLRLTAQLGYPAEKLMLVVNRADTSRMITTAVVEEQLRRAVSAAIPSDGRALVEAMNAGELLVEIYSKSPVAAAIGSLAGEVARHFGWDSGVGAPTPTVPDELEAPLAAPSPRYAARLFGRMFGRRAAGQAS</sequence>
<name>A0A6J4KDA6_9CHLR</name>
<gene>
    <name evidence="3" type="ORF">AVDCRST_MAG77-5788</name>
</gene>
<dbReference type="Gene3D" id="3.40.50.300">
    <property type="entry name" value="P-loop containing nucleotide triphosphate hydrolases"/>
    <property type="match status" value="1"/>
</dbReference>
<dbReference type="InterPro" id="IPR025669">
    <property type="entry name" value="AAA_dom"/>
</dbReference>
<dbReference type="PROSITE" id="PS50110">
    <property type="entry name" value="RESPONSE_REGULATORY"/>
    <property type="match status" value="1"/>
</dbReference>
<proteinExistence type="predicted"/>
<dbReference type="PANTHER" id="PTHR43384">
    <property type="entry name" value="SEPTUM SITE-DETERMINING PROTEIN MIND HOMOLOG, CHLOROPLASTIC-RELATED"/>
    <property type="match status" value="1"/>
</dbReference>
<dbReference type="InterPro" id="IPR011006">
    <property type="entry name" value="CheY-like_superfamily"/>
</dbReference>
<reference evidence="3" key="1">
    <citation type="submission" date="2020-02" db="EMBL/GenBank/DDBJ databases">
        <authorList>
            <person name="Meier V. D."/>
        </authorList>
    </citation>
    <scope>NUCLEOTIDE SEQUENCE</scope>
    <source>
        <strain evidence="3">AVDCRST_MAG77</strain>
    </source>
</reference>
<dbReference type="SUPFAM" id="SSF52540">
    <property type="entry name" value="P-loop containing nucleoside triphosphate hydrolases"/>
    <property type="match status" value="1"/>
</dbReference>
<evidence type="ECO:0000313" key="3">
    <source>
        <dbReference type="EMBL" id="CAA9302587.1"/>
    </source>
</evidence>
<dbReference type="EMBL" id="CADCTC010000301">
    <property type="protein sequence ID" value="CAA9302587.1"/>
    <property type="molecule type" value="Genomic_DNA"/>
</dbReference>
<dbReference type="SUPFAM" id="SSF52172">
    <property type="entry name" value="CheY-like"/>
    <property type="match status" value="1"/>
</dbReference>
<dbReference type="GO" id="GO:0000160">
    <property type="term" value="P:phosphorelay signal transduction system"/>
    <property type="evidence" value="ECO:0007669"/>
    <property type="project" value="InterPro"/>
</dbReference>
<dbReference type="Gene3D" id="3.40.50.2300">
    <property type="match status" value="1"/>
</dbReference>
<organism evidence="3">
    <name type="scientific">uncultured Chloroflexota bacterium</name>
    <dbReference type="NCBI Taxonomy" id="166587"/>
    <lineage>
        <taxon>Bacteria</taxon>
        <taxon>Bacillati</taxon>
        <taxon>Chloroflexota</taxon>
        <taxon>environmental samples</taxon>
    </lineage>
</organism>
<dbReference type="InterPro" id="IPR027417">
    <property type="entry name" value="P-loop_NTPase"/>
</dbReference>
<dbReference type="GO" id="GO:0009898">
    <property type="term" value="C:cytoplasmic side of plasma membrane"/>
    <property type="evidence" value="ECO:0007669"/>
    <property type="project" value="TreeGrafter"/>
</dbReference>